<comment type="caution">
    <text evidence="1">The sequence shown here is derived from an EMBL/GenBank/DDBJ whole genome shotgun (WGS) entry which is preliminary data.</text>
</comment>
<gene>
    <name evidence="1" type="ORF">ACCO45_004520</name>
</gene>
<keyword evidence="2" id="KW-1185">Reference proteome</keyword>
<reference evidence="1" key="1">
    <citation type="submission" date="2024-12" db="EMBL/GenBank/DDBJ databases">
        <title>Comparative genomics and development of molecular markers within Purpureocillium lilacinum and among Purpureocillium species.</title>
        <authorList>
            <person name="Yeh Z.-Y."/>
            <person name="Ni N.-T."/>
            <person name="Lo P.-H."/>
            <person name="Mushyakhwo K."/>
            <person name="Lin C.-F."/>
            <person name="Nai Y.-S."/>
        </authorList>
    </citation>
    <scope>NUCLEOTIDE SEQUENCE</scope>
    <source>
        <strain evidence="1">NCHU-NPUST-175</strain>
    </source>
</reference>
<name>A0ACC4E3Y1_PURLI</name>
<proteinExistence type="predicted"/>
<protein>
    <submittedName>
        <fullName evidence="1">Uncharacterized protein</fullName>
    </submittedName>
</protein>
<accession>A0ACC4E3Y1</accession>
<organism evidence="1 2">
    <name type="scientific">Purpureocillium lilacinum</name>
    <name type="common">Paecilomyces lilacinus</name>
    <dbReference type="NCBI Taxonomy" id="33203"/>
    <lineage>
        <taxon>Eukaryota</taxon>
        <taxon>Fungi</taxon>
        <taxon>Dikarya</taxon>
        <taxon>Ascomycota</taxon>
        <taxon>Pezizomycotina</taxon>
        <taxon>Sordariomycetes</taxon>
        <taxon>Hypocreomycetidae</taxon>
        <taxon>Hypocreales</taxon>
        <taxon>Ophiocordycipitaceae</taxon>
        <taxon>Purpureocillium</taxon>
    </lineage>
</organism>
<dbReference type="Proteomes" id="UP001638806">
    <property type="component" value="Unassembled WGS sequence"/>
</dbReference>
<dbReference type="EMBL" id="JBGNUJ010000003">
    <property type="protein sequence ID" value="KAL3962997.1"/>
    <property type="molecule type" value="Genomic_DNA"/>
</dbReference>
<evidence type="ECO:0000313" key="1">
    <source>
        <dbReference type="EMBL" id="KAL3962997.1"/>
    </source>
</evidence>
<sequence length="644" mass="72017">MEGLGIAANVIALVELSAKVTSLCLDYSKAVKNAKNDIARLRREVIALQHAATNVDKLLIGPCGERLKTSQRMRFTVRDSQSHLEAVYERLRPKTAREALTRFGLRALKWPFECKEFEAIVQSLERCTQAVNLALQVDQTYSTLCHTYQCEVNEMLRNLLFELDRKIVLARLESEVATGASFDSRAEEHNPTCLPDTRVELLQQVSEWALNPGAEAIFWLNGMAGTGKSTISRTAAHNFAHTGRLGASFFFRRGETDRGNIAKFVPTIAADLTRRIPAAAPHIKEAIDDDPGILRRTVRELFEKLIWLPLSILSQSSPDLGPIVIIVDALDECERDDDIRALIQLFSRARTLHSGYLRVFVTSRPELAIRLQFKSIEGKFQGLILHDILEPVVEHDINAFLKHELARIRDEYNVLAAEERQLAKDWPGRANTETLVKMAVPLFIVAATVCRFVADRKIGTPDKQLKKVLVSQGTGQVLQLGATYLSVLNSMIAGVLAGQQQEVVQEFRTIVGAIVVLGRPLSTPGLARILDIPRDDVEGRLDMLHSVLSIPSSPENPVRLLHLSFRDFLLDPKQQAGHQFCIDEKQAHQAMAANCLRVMGCLRQDICDIKAPGTPRSVIDQRKIEACLPQEEYLRFFANKYTAS</sequence>
<evidence type="ECO:0000313" key="2">
    <source>
        <dbReference type="Proteomes" id="UP001638806"/>
    </source>
</evidence>